<keyword evidence="4" id="KW-0646">Protease inhibitor</keyword>
<accession>A0A6B0RN52</accession>
<dbReference type="PANTHER" id="PTHR46945:SF1">
    <property type="entry name" value="CYSTATIN-9-LIKE"/>
    <property type="match status" value="1"/>
</dbReference>
<evidence type="ECO:0000256" key="3">
    <source>
        <dbReference type="ARBA" id="ARBA00022525"/>
    </source>
</evidence>
<evidence type="ECO:0000256" key="6">
    <source>
        <dbReference type="ARBA" id="ARBA00022729"/>
    </source>
</evidence>
<dbReference type="GO" id="GO:0004869">
    <property type="term" value="F:cysteine-type endopeptidase inhibitor activity"/>
    <property type="evidence" value="ECO:0007669"/>
    <property type="project" value="UniProtKB-KW"/>
</dbReference>
<reference evidence="7" key="1">
    <citation type="submission" date="2019-10" db="EMBL/GenBank/DDBJ databases">
        <title>The sequence and de novo assembly of the wild yak genome.</title>
        <authorList>
            <person name="Liu Y."/>
        </authorList>
    </citation>
    <scope>NUCLEOTIDE SEQUENCE [LARGE SCALE GENOMIC DNA]</scope>
    <source>
        <strain evidence="7">WY2019</strain>
    </source>
</reference>
<dbReference type="EMBL" id="VBQZ03000072">
    <property type="protein sequence ID" value="MXQ91580.1"/>
    <property type="molecule type" value="Genomic_DNA"/>
</dbReference>
<gene>
    <name evidence="7" type="ORF">E5288_WYG001784</name>
</gene>
<dbReference type="GO" id="GO:0019730">
    <property type="term" value="P:antimicrobial humoral response"/>
    <property type="evidence" value="ECO:0007669"/>
    <property type="project" value="TreeGrafter"/>
</dbReference>
<evidence type="ECO:0000313" key="8">
    <source>
        <dbReference type="Proteomes" id="UP000322234"/>
    </source>
</evidence>
<keyword evidence="8" id="KW-1185">Reference proteome</keyword>
<dbReference type="SUPFAM" id="SSF54403">
    <property type="entry name" value="Cystatin/monellin"/>
    <property type="match status" value="1"/>
</dbReference>
<comment type="caution">
    <text evidence="7">The sequence shown here is derived from an EMBL/GenBank/DDBJ whole genome shotgun (WGS) entry which is preliminary data.</text>
</comment>
<keyword evidence="5" id="KW-0789">Thiol protease inhibitor</keyword>
<comment type="similarity">
    <text evidence="2">Belongs to the cystatin family.</text>
</comment>
<evidence type="ECO:0000256" key="5">
    <source>
        <dbReference type="ARBA" id="ARBA00022704"/>
    </source>
</evidence>
<dbReference type="GO" id="GO:0005615">
    <property type="term" value="C:extracellular space"/>
    <property type="evidence" value="ECO:0007669"/>
    <property type="project" value="TreeGrafter"/>
</dbReference>
<keyword evidence="3" id="KW-0964">Secreted</keyword>
<dbReference type="Gene3D" id="3.10.450.10">
    <property type="match status" value="1"/>
</dbReference>
<dbReference type="Proteomes" id="UP000322234">
    <property type="component" value="Unassembled WGS sequence"/>
</dbReference>
<keyword evidence="6" id="KW-0732">Signal</keyword>
<name>A0A6B0RN52_9CETA</name>
<protein>
    <submittedName>
        <fullName evidence="7">Uncharacterized protein</fullName>
    </submittedName>
</protein>
<dbReference type="InterPro" id="IPR046350">
    <property type="entry name" value="Cystatin_sf"/>
</dbReference>
<dbReference type="InterPro" id="IPR043250">
    <property type="entry name" value="CST9-like"/>
</dbReference>
<evidence type="ECO:0000256" key="2">
    <source>
        <dbReference type="ARBA" id="ARBA00009403"/>
    </source>
</evidence>
<dbReference type="PANTHER" id="PTHR46945">
    <property type="entry name" value="CYSTATIN-9-LIKE"/>
    <property type="match status" value="1"/>
</dbReference>
<dbReference type="AlphaFoldDB" id="A0A6B0RN52"/>
<sequence>MSTSVPVQTQVDIGLVFSMELEFARTRCRKFDEGIGNCPFQATPDVNNVRHTPATLRLQGRGHCIRAGGVGSDDDGIPKDTEGLSAGWRPARHASRGVTGHSYAPGLSTHWSHFCCYIPGPPEVRLFLTTWSGSLGGRRDVPSLVVTHCPAPPSGEGVCEGGAACPWPSGPPAQSWTDGG</sequence>
<organism evidence="7 8">
    <name type="scientific">Bos mutus</name>
    <name type="common">wild yak</name>
    <dbReference type="NCBI Taxonomy" id="72004"/>
    <lineage>
        <taxon>Eukaryota</taxon>
        <taxon>Metazoa</taxon>
        <taxon>Chordata</taxon>
        <taxon>Craniata</taxon>
        <taxon>Vertebrata</taxon>
        <taxon>Euteleostomi</taxon>
        <taxon>Mammalia</taxon>
        <taxon>Eutheria</taxon>
        <taxon>Laurasiatheria</taxon>
        <taxon>Artiodactyla</taxon>
        <taxon>Ruminantia</taxon>
        <taxon>Pecora</taxon>
        <taxon>Bovidae</taxon>
        <taxon>Bovinae</taxon>
        <taxon>Bos</taxon>
    </lineage>
</organism>
<comment type="subcellular location">
    <subcellularLocation>
        <location evidence="1">Secreted</location>
    </subcellularLocation>
</comment>
<evidence type="ECO:0000256" key="4">
    <source>
        <dbReference type="ARBA" id="ARBA00022690"/>
    </source>
</evidence>
<proteinExistence type="inferred from homology"/>
<evidence type="ECO:0000313" key="7">
    <source>
        <dbReference type="EMBL" id="MXQ91580.1"/>
    </source>
</evidence>
<evidence type="ECO:0000256" key="1">
    <source>
        <dbReference type="ARBA" id="ARBA00004613"/>
    </source>
</evidence>